<reference evidence="2" key="1">
    <citation type="submission" date="2022-01" db="EMBL/GenBank/DDBJ databases">
        <authorList>
            <person name="Braso-Vives M."/>
        </authorList>
    </citation>
    <scope>NUCLEOTIDE SEQUENCE</scope>
</reference>
<accession>A0A8K0F1G1</accession>
<organism evidence="2 3">
    <name type="scientific">Branchiostoma lanceolatum</name>
    <name type="common">Common lancelet</name>
    <name type="synonym">Amphioxus lanceolatum</name>
    <dbReference type="NCBI Taxonomy" id="7740"/>
    <lineage>
        <taxon>Eukaryota</taxon>
        <taxon>Metazoa</taxon>
        <taxon>Chordata</taxon>
        <taxon>Cephalochordata</taxon>
        <taxon>Leptocardii</taxon>
        <taxon>Amphioxiformes</taxon>
        <taxon>Branchiostomatidae</taxon>
        <taxon>Branchiostoma</taxon>
    </lineage>
</organism>
<protein>
    <submittedName>
        <fullName evidence="2">Hypp4338 protein</fullName>
    </submittedName>
</protein>
<evidence type="ECO:0000256" key="1">
    <source>
        <dbReference type="SAM" id="MobiDB-lite"/>
    </source>
</evidence>
<evidence type="ECO:0000313" key="3">
    <source>
        <dbReference type="Proteomes" id="UP000838412"/>
    </source>
</evidence>
<keyword evidence="3" id="KW-1185">Reference proteome</keyword>
<sequence>MYSGGVDVGSQSEPSMPDSPDSNSKSQTSTSPGAMPLSNAQAQGMRAVPGTSATGECLSALRVVCRDSG</sequence>
<dbReference type="OrthoDB" id="10411887at2759"/>
<name>A0A8K0F1G1_BRALA</name>
<evidence type="ECO:0000313" key="2">
    <source>
        <dbReference type="EMBL" id="CAH1270443.1"/>
    </source>
</evidence>
<proteinExistence type="predicted"/>
<gene>
    <name evidence="2" type="primary">Hypp4338</name>
    <name evidence="2" type="ORF">BLAG_LOCUS22728</name>
</gene>
<feature type="compositionally biased region" description="Polar residues" evidence="1">
    <location>
        <begin position="9"/>
        <end position="42"/>
    </location>
</feature>
<dbReference type="EMBL" id="OV696692">
    <property type="protein sequence ID" value="CAH1270443.1"/>
    <property type="molecule type" value="Genomic_DNA"/>
</dbReference>
<dbReference type="AlphaFoldDB" id="A0A8K0F1G1"/>
<dbReference type="Proteomes" id="UP000838412">
    <property type="component" value="Chromosome 7"/>
</dbReference>
<feature type="region of interest" description="Disordered" evidence="1">
    <location>
        <begin position="1"/>
        <end position="58"/>
    </location>
</feature>